<dbReference type="Pfam" id="PF00877">
    <property type="entry name" value="NLPC_P60"/>
    <property type="match status" value="1"/>
</dbReference>
<dbReference type="OrthoDB" id="1494599at2"/>
<dbReference type="InterPro" id="IPR028090">
    <property type="entry name" value="JAB_dom_prok"/>
</dbReference>
<feature type="domain" description="JAB1/MPN/MOV34 metalloenzyme" evidence="8">
    <location>
        <begin position="1"/>
        <end position="113"/>
    </location>
</feature>
<keyword evidence="5" id="KW-0788">Thiol protease</keyword>
<evidence type="ECO:0000256" key="5">
    <source>
        <dbReference type="ARBA" id="ARBA00022807"/>
    </source>
</evidence>
<accession>A0A2U3MUM6</accession>
<dbReference type="AlphaFoldDB" id="A0A2U3MUM6"/>
<dbReference type="CDD" id="cd08073">
    <property type="entry name" value="MPN_NLPC_P60"/>
    <property type="match status" value="1"/>
</dbReference>
<dbReference type="GO" id="GO:0008235">
    <property type="term" value="F:metalloexopeptidase activity"/>
    <property type="evidence" value="ECO:0007669"/>
    <property type="project" value="TreeGrafter"/>
</dbReference>
<sequence>MKLTAKLKKSIIVHASETYPDECCGVIVGREYLPCRNISEQKDAFEIHPEDLANAEDRGTIVAYVHSHPDATTRASDLDLKQIELHQKPWVICSYPEIDFTVYKPCGFQFPLIGRNYHHGWQDCYSLVRDFYEREFGIQLMDFNRDDLWWESKDHPSLYLDNYQKAGFYEVEIPQYGDMILCRVGRTEHPNHAVIWLGDQTELKSEQTEPCFGGSLILHHPYNKKSLREPYGHQWEQRKVKVLRHVEKR</sequence>
<evidence type="ECO:0000256" key="4">
    <source>
        <dbReference type="ARBA" id="ARBA00022801"/>
    </source>
</evidence>
<dbReference type="GO" id="GO:0008234">
    <property type="term" value="F:cysteine-type peptidase activity"/>
    <property type="evidence" value="ECO:0007669"/>
    <property type="project" value="UniProtKB-KW"/>
</dbReference>
<keyword evidence="6" id="KW-0862">Zinc</keyword>
<evidence type="ECO:0000256" key="3">
    <source>
        <dbReference type="ARBA" id="ARBA00022723"/>
    </source>
</evidence>
<evidence type="ECO:0000256" key="6">
    <source>
        <dbReference type="ARBA" id="ARBA00022833"/>
    </source>
</evidence>
<evidence type="ECO:0000313" key="10">
    <source>
        <dbReference type="Proteomes" id="UP000245974"/>
    </source>
</evidence>
<dbReference type="InterPro" id="IPR000555">
    <property type="entry name" value="JAMM/MPN+_dom"/>
</dbReference>
<dbReference type="InterPro" id="IPR051929">
    <property type="entry name" value="VirAsm_ModProt"/>
</dbReference>
<dbReference type="EMBL" id="OOGT01000008">
    <property type="protein sequence ID" value="SPL69137.1"/>
    <property type="molecule type" value="Genomic_DNA"/>
</dbReference>
<keyword evidence="7" id="KW-0482">Metalloprotease</keyword>
<evidence type="ECO:0000256" key="1">
    <source>
        <dbReference type="ARBA" id="ARBA00007074"/>
    </source>
</evidence>
<evidence type="ECO:0000313" key="9">
    <source>
        <dbReference type="EMBL" id="SPL69137.1"/>
    </source>
</evidence>
<keyword evidence="2" id="KW-0645">Protease</keyword>
<dbReference type="InterPro" id="IPR000064">
    <property type="entry name" value="NLP_P60_dom"/>
</dbReference>
<organism evidence="9 10">
    <name type="scientific">Acinetobacter stercoris</name>
    <dbReference type="NCBI Taxonomy" id="2126983"/>
    <lineage>
        <taxon>Bacteria</taxon>
        <taxon>Pseudomonadati</taxon>
        <taxon>Pseudomonadota</taxon>
        <taxon>Gammaproteobacteria</taxon>
        <taxon>Moraxellales</taxon>
        <taxon>Moraxellaceae</taxon>
        <taxon>Acinetobacter</taxon>
    </lineage>
</organism>
<dbReference type="SUPFAM" id="SSF102712">
    <property type="entry name" value="JAB1/MPN domain"/>
    <property type="match status" value="1"/>
</dbReference>
<dbReference type="RefSeq" id="WP_121972685.1">
    <property type="nucleotide sequence ID" value="NZ_OOGT01000008.1"/>
</dbReference>
<dbReference type="InterPro" id="IPR038765">
    <property type="entry name" value="Papain-like_cys_pep_sf"/>
</dbReference>
<dbReference type="PANTHER" id="PTHR34858:SF1">
    <property type="entry name" value="CYSO-CYSTEINE PEPTIDASE"/>
    <property type="match status" value="1"/>
</dbReference>
<keyword evidence="10" id="KW-1185">Reference proteome</keyword>
<dbReference type="InParanoid" id="A0A2U3MUM6"/>
<dbReference type="GO" id="GO:0006508">
    <property type="term" value="P:proteolysis"/>
    <property type="evidence" value="ECO:0007669"/>
    <property type="project" value="UniProtKB-KW"/>
</dbReference>
<dbReference type="PANTHER" id="PTHR34858">
    <property type="entry name" value="CYSO-CYSTEINE PEPTIDASE"/>
    <property type="match status" value="1"/>
</dbReference>
<proteinExistence type="inferred from homology"/>
<dbReference type="Proteomes" id="UP000245974">
    <property type="component" value="Unassembled WGS sequence"/>
</dbReference>
<dbReference type="Gene3D" id="3.40.140.10">
    <property type="entry name" value="Cytidine Deaminase, domain 2"/>
    <property type="match status" value="1"/>
</dbReference>
<evidence type="ECO:0000259" key="8">
    <source>
        <dbReference type="SMART" id="SM00232"/>
    </source>
</evidence>
<name>A0A2U3MUM6_9GAMM</name>
<protein>
    <submittedName>
        <fullName evidence="9">NlpC/P60 family protein</fullName>
    </submittedName>
</protein>
<dbReference type="SUPFAM" id="SSF54001">
    <property type="entry name" value="Cysteine proteinases"/>
    <property type="match status" value="1"/>
</dbReference>
<comment type="similarity">
    <text evidence="1">Belongs to the peptidase C40 family.</text>
</comment>
<evidence type="ECO:0000256" key="2">
    <source>
        <dbReference type="ARBA" id="ARBA00022670"/>
    </source>
</evidence>
<keyword evidence="4" id="KW-0378">Hydrolase</keyword>
<dbReference type="Pfam" id="PF14464">
    <property type="entry name" value="Prok-JAB"/>
    <property type="match status" value="1"/>
</dbReference>
<dbReference type="SMART" id="SM00232">
    <property type="entry name" value="JAB_MPN"/>
    <property type="match status" value="1"/>
</dbReference>
<evidence type="ECO:0000256" key="7">
    <source>
        <dbReference type="ARBA" id="ARBA00023049"/>
    </source>
</evidence>
<dbReference type="Gene3D" id="3.90.1720.10">
    <property type="entry name" value="endopeptidase domain like (from Nostoc punctiforme)"/>
    <property type="match status" value="1"/>
</dbReference>
<reference evidence="10" key="1">
    <citation type="submission" date="2018-03" db="EMBL/GenBank/DDBJ databases">
        <authorList>
            <person name="Blom J."/>
        </authorList>
    </citation>
    <scope>NUCLEOTIDE SEQUENCE [LARGE SCALE GENOMIC DNA]</scope>
    <source>
        <strain evidence="10">KPC-SM-21</strain>
    </source>
</reference>
<gene>
    <name evidence="9" type="ORF">KPC_0315</name>
</gene>
<keyword evidence="3" id="KW-0479">Metal-binding</keyword>
<dbReference type="GO" id="GO:0008270">
    <property type="term" value="F:zinc ion binding"/>
    <property type="evidence" value="ECO:0007669"/>
    <property type="project" value="TreeGrafter"/>
</dbReference>